<dbReference type="SUPFAM" id="SSF52833">
    <property type="entry name" value="Thioredoxin-like"/>
    <property type="match status" value="1"/>
</dbReference>
<keyword evidence="4" id="KW-1185">Reference proteome</keyword>
<dbReference type="Gene3D" id="3.40.30.10">
    <property type="entry name" value="Glutaredoxin"/>
    <property type="match status" value="1"/>
</dbReference>
<gene>
    <name evidence="3" type="ORF">GW590_16800</name>
</gene>
<dbReference type="Pfam" id="PF00043">
    <property type="entry name" value="GST_C"/>
    <property type="match status" value="1"/>
</dbReference>
<dbReference type="Pfam" id="PF13417">
    <property type="entry name" value="GST_N_3"/>
    <property type="match status" value="1"/>
</dbReference>
<dbReference type="InterPro" id="IPR036282">
    <property type="entry name" value="Glutathione-S-Trfase_C_sf"/>
</dbReference>
<dbReference type="SFLD" id="SFLDS00019">
    <property type="entry name" value="Glutathione_Transferase_(cytos"/>
    <property type="match status" value="1"/>
</dbReference>
<dbReference type="SUPFAM" id="SSF47616">
    <property type="entry name" value="GST C-terminal domain-like"/>
    <property type="match status" value="1"/>
</dbReference>
<comment type="caution">
    <text evidence="3">The sequence shown here is derived from an EMBL/GenBank/DDBJ whole genome shotgun (WGS) entry which is preliminary data.</text>
</comment>
<accession>A0A848MMJ5</accession>
<dbReference type="InterPro" id="IPR004046">
    <property type="entry name" value="GST_C"/>
</dbReference>
<dbReference type="InterPro" id="IPR036249">
    <property type="entry name" value="Thioredoxin-like_sf"/>
</dbReference>
<dbReference type="PROSITE" id="PS50404">
    <property type="entry name" value="GST_NTER"/>
    <property type="match status" value="1"/>
</dbReference>
<dbReference type="PROSITE" id="PS51354">
    <property type="entry name" value="GLUTAREDOXIN_2"/>
    <property type="match status" value="1"/>
</dbReference>
<evidence type="ECO:0000259" key="2">
    <source>
        <dbReference type="PROSITE" id="PS50405"/>
    </source>
</evidence>
<feature type="domain" description="GST N-terminal" evidence="1">
    <location>
        <begin position="2"/>
        <end position="81"/>
    </location>
</feature>
<dbReference type="Gene3D" id="1.20.1050.10">
    <property type="match status" value="1"/>
</dbReference>
<dbReference type="InterPro" id="IPR010987">
    <property type="entry name" value="Glutathione-S-Trfase_C-like"/>
</dbReference>
<sequence length="207" mass="23006">MSTITLYALPVSGHSHRVELLLRMLDLPYDYVSVDNQMRKNNEFQQLNPWGQVPVLVDGEQVIADSNAIMVYLIKRYAPASHWLPQDAVEAAQTQQWLGKAAGEVRYGPGSARLIKQFGVAENYSSALAVTHRLLPHLEQHLGSRQFLATAQPTLADLACYSYIAAAPEGGIDLQPYPAIRQWLARIEKLPGFFSMPPLPLPDSAQE</sequence>
<dbReference type="PANTHER" id="PTHR44051:SF2">
    <property type="entry name" value="HYPOTHETICAL GLUTATHIONE S-TRANSFERASE LIKE PROTEIN"/>
    <property type="match status" value="1"/>
</dbReference>
<dbReference type="GO" id="GO:0016740">
    <property type="term" value="F:transferase activity"/>
    <property type="evidence" value="ECO:0007669"/>
    <property type="project" value="UniProtKB-KW"/>
</dbReference>
<reference evidence="3 4" key="2">
    <citation type="submission" date="2020-06" db="EMBL/GenBank/DDBJ databases">
        <title>Polyphasic characterization of a Rahnella strain isolated from tree sap.</title>
        <authorList>
            <person name="Kim I.S."/>
        </authorList>
    </citation>
    <scope>NUCLEOTIDE SEQUENCE [LARGE SCALE GENOMIC DNA]</scope>
    <source>
        <strain evidence="3 4">SAP-1</strain>
    </source>
</reference>
<dbReference type="InterPro" id="IPR040079">
    <property type="entry name" value="Glutathione_S-Trfase"/>
</dbReference>
<dbReference type="RefSeq" id="WP_169404244.1">
    <property type="nucleotide sequence ID" value="NZ_JAADJU010000009.1"/>
</dbReference>
<evidence type="ECO:0000259" key="1">
    <source>
        <dbReference type="PROSITE" id="PS50404"/>
    </source>
</evidence>
<evidence type="ECO:0000313" key="3">
    <source>
        <dbReference type="EMBL" id="NMP28523.1"/>
    </source>
</evidence>
<reference evidence="3 4" key="1">
    <citation type="submission" date="2020-01" db="EMBL/GenBank/DDBJ databases">
        <authorList>
            <person name="Lee S.D."/>
        </authorList>
    </citation>
    <scope>NUCLEOTIDE SEQUENCE [LARGE SCALE GENOMIC DNA]</scope>
    <source>
        <strain evidence="3 4">SAP-1</strain>
    </source>
</reference>
<dbReference type="AlphaFoldDB" id="A0A848MMJ5"/>
<dbReference type="Proteomes" id="UP000585363">
    <property type="component" value="Unassembled WGS sequence"/>
</dbReference>
<protein>
    <submittedName>
        <fullName evidence="3">Glutathione S-transferase</fullName>
    </submittedName>
</protein>
<dbReference type="PROSITE" id="PS50405">
    <property type="entry name" value="GST_CTER"/>
    <property type="match status" value="1"/>
</dbReference>
<name>A0A848MMJ5_9GAMM</name>
<organism evidence="3 4">
    <name type="scientific">Rouxiella aceris</name>
    <dbReference type="NCBI Taxonomy" id="2703884"/>
    <lineage>
        <taxon>Bacteria</taxon>
        <taxon>Pseudomonadati</taxon>
        <taxon>Pseudomonadota</taxon>
        <taxon>Gammaproteobacteria</taxon>
        <taxon>Enterobacterales</taxon>
        <taxon>Yersiniaceae</taxon>
        <taxon>Rouxiella</taxon>
    </lineage>
</organism>
<dbReference type="CDD" id="cd03206">
    <property type="entry name" value="GST_C_7"/>
    <property type="match status" value="1"/>
</dbReference>
<keyword evidence="3" id="KW-0808">Transferase</keyword>
<dbReference type="SFLD" id="SFLDG00358">
    <property type="entry name" value="Main_(cytGST)"/>
    <property type="match status" value="1"/>
</dbReference>
<dbReference type="SFLD" id="SFLDG01151">
    <property type="entry name" value="Main.2:_Nu-like"/>
    <property type="match status" value="1"/>
</dbReference>
<feature type="domain" description="GST C-terminal" evidence="2">
    <location>
        <begin position="87"/>
        <end position="206"/>
    </location>
</feature>
<evidence type="ECO:0000313" key="4">
    <source>
        <dbReference type="Proteomes" id="UP000585363"/>
    </source>
</evidence>
<dbReference type="PANTHER" id="PTHR44051">
    <property type="entry name" value="GLUTATHIONE S-TRANSFERASE-RELATED"/>
    <property type="match status" value="1"/>
</dbReference>
<proteinExistence type="predicted"/>
<dbReference type="InterPro" id="IPR004045">
    <property type="entry name" value="Glutathione_S-Trfase_N"/>
</dbReference>
<dbReference type="EMBL" id="JAADJU010000009">
    <property type="protein sequence ID" value="NMP28523.1"/>
    <property type="molecule type" value="Genomic_DNA"/>
</dbReference>